<protein>
    <submittedName>
        <fullName evidence="1">Uncharacterized protein</fullName>
    </submittedName>
</protein>
<reference evidence="1" key="1">
    <citation type="submission" date="2023-03" db="EMBL/GenBank/DDBJ databases">
        <title>Chromosome-level genomes of two armyworms, Mythimna separata and Mythimna loreyi, provide insights into the biosynthesis and reception of sex pheromones.</title>
        <authorList>
            <person name="Zhao H."/>
        </authorList>
    </citation>
    <scope>NUCLEOTIDE SEQUENCE</scope>
    <source>
        <strain evidence="1">BeijingLab</strain>
    </source>
</reference>
<evidence type="ECO:0000313" key="2">
    <source>
        <dbReference type="Proteomes" id="UP001231649"/>
    </source>
</evidence>
<accession>A0ACC2QBM0</accession>
<evidence type="ECO:0000313" key="1">
    <source>
        <dbReference type="EMBL" id="KAJ8713176.1"/>
    </source>
</evidence>
<dbReference type="Proteomes" id="UP001231649">
    <property type="component" value="Chromosome 21"/>
</dbReference>
<proteinExistence type="predicted"/>
<name>A0ACC2QBM0_9NEOP</name>
<organism evidence="1 2">
    <name type="scientific">Mythimna loreyi</name>
    <dbReference type="NCBI Taxonomy" id="667449"/>
    <lineage>
        <taxon>Eukaryota</taxon>
        <taxon>Metazoa</taxon>
        <taxon>Ecdysozoa</taxon>
        <taxon>Arthropoda</taxon>
        <taxon>Hexapoda</taxon>
        <taxon>Insecta</taxon>
        <taxon>Pterygota</taxon>
        <taxon>Neoptera</taxon>
        <taxon>Endopterygota</taxon>
        <taxon>Lepidoptera</taxon>
        <taxon>Glossata</taxon>
        <taxon>Ditrysia</taxon>
        <taxon>Noctuoidea</taxon>
        <taxon>Noctuidae</taxon>
        <taxon>Noctuinae</taxon>
        <taxon>Hadenini</taxon>
        <taxon>Mythimna</taxon>
    </lineage>
</organism>
<dbReference type="EMBL" id="CM056797">
    <property type="protein sequence ID" value="KAJ8713176.1"/>
    <property type="molecule type" value="Genomic_DNA"/>
</dbReference>
<comment type="caution">
    <text evidence="1">The sequence shown here is derived from an EMBL/GenBank/DDBJ whole genome shotgun (WGS) entry which is preliminary data.</text>
</comment>
<gene>
    <name evidence="1" type="ORF">PYW08_008480</name>
</gene>
<sequence length="121" mass="14287">MDPKKLYGITRTKINNHVMALPEDSDDENLSDDDEYQLPKLLDFKLYIADVLMRETTDVFTPTKRGRGRPLSEHNIQNIKKTIVTFVLTKTIIVLKVFMFLQMNKTFTIQPMFYYKSLFLF</sequence>
<keyword evidence="2" id="KW-1185">Reference proteome</keyword>